<dbReference type="EMBL" id="BSXT01003250">
    <property type="protein sequence ID" value="GMF53225.1"/>
    <property type="molecule type" value="Genomic_DNA"/>
</dbReference>
<accession>A0A9W7D271</accession>
<organism evidence="5 6">
    <name type="scientific">Phytophthora fragariaefolia</name>
    <dbReference type="NCBI Taxonomy" id="1490495"/>
    <lineage>
        <taxon>Eukaryota</taxon>
        <taxon>Sar</taxon>
        <taxon>Stramenopiles</taxon>
        <taxon>Oomycota</taxon>
        <taxon>Peronosporomycetes</taxon>
        <taxon>Peronosporales</taxon>
        <taxon>Peronosporaceae</taxon>
        <taxon>Phytophthora</taxon>
    </lineage>
</organism>
<dbReference type="AlphaFoldDB" id="A0A9W7D271"/>
<feature type="region of interest" description="Disordered" evidence="3">
    <location>
        <begin position="284"/>
        <end position="305"/>
    </location>
</feature>
<name>A0A9W7D271_9STRA</name>
<comment type="subcellular location">
    <subcellularLocation>
        <location evidence="1">Nucleus</location>
    </subcellularLocation>
</comment>
<dbReference type="PROSITE" id="PS50072">
    <property type="entry name" value="CSA_PPIASE_2"/>
    <property type="match status" value="1"/>
</dbReference>
<feature type="region of interest" description="Disordered" evidence="3">
    <location>
        <begin position="199"/>
        <end position="241"/>
    </location>
</feature>
<comment type="caution">
    <text evidence="5">The sequence shown here is derived from an EMBL/GenBank/DDBJ whole genome shotgun (WGS) entry which is preliminary data.</text>
</comment>
<proteinExistence type="predicted"/>
<evidence type="ECO:0000313" key="5">
    <source>
        <dbReference type="EMBL" id="GMF53225.1"/>
    </source>
</evidence>
<dbReference type="Pfam" id="PF00160">
    <property type="entry name" value="Pro_isomerase"/>
    <property type="match status" value="1"/>
</dbReference>
<dbReference type="PANTHER" id="PTHR45625">
    <property type="entry name" value="PEPTIDYL-PROLYL CIS-TRANS ISOMERASE-RELATED"/>
    <property type="match status" value="1"/>
</dbReference>
<dbReference type="Proteomes" id="UP001165121">
    <property type="component" value="Unassembled WGS sequence"/>
</dbReference>
<dbReference type="InterPro" id="IPR044666">
    <property type="entry name" value="Cyclophilin_A-like"/>
</dbReference>
<feature type="domain" description="PPIase cyclophilin-type" evidence="4">
    <location>
        <begin position="1"/>
        <end position="128"/>
    </location>
</feature>
<feature type="region of interest" description="Disordered" evidence="3">
    <location>
        <begin position="97"/>
        <end position="116"/>
    </location>
</feature>
<feature type="compositionally biased region" description="Basic and acidic residues" evidence="3">
    <location>
        <begin position="229"/>
        <end position="241"/>
    </location>
</feature>
<dbReference type="Gene3D" id="2.40.100.10">
    <property type="entry name" value="Cyclophilin-like"/>
    <property type="match status" value="1"/>
</dbReference>
<protein>
    <submittedName>
        <fullName evidence="5">Unnamed protein product</fullName>
    </submittedName>
</protein>
<sequence length="443" mass="49177">MVQGGDPTGTGNGGESIYGGPFIDEFHSRLRFNHRGLLAMANENKPNTNHSQFFFTLDACDFLDKKHTIFGKLIAVVVIYDGSRPGTDSVSVHRAVERKETPTAEDAQKKKKRERKATKDLKLLSFGDEEEAFQEDIDAGAKKSKKKKIMSSHDLLNDRKLKSEVDAEVLQRVTETSGEIAEKKERSLANLKAAVAAASVGNKLQSDEKLHKKDEDAAQRSEAAIAEKNGSDSKDKKKDRKEYVKLREELRKSKKAVPLLMGDEAKKQEKDRAYQDMLTPLQQQRQKYLQRKKASNRSAREQDTMSKLKKFQATLVQVNIKQGESSKSDESDNSKKYNATAESYHGQILEDADDEDDTNDDTSWMTAKLKFKKHIDTDLVTGVTITATATTTAGTVVNMIVGGDSHGKRAHATCSDAISETIAHNAPISRAAHLTLIHTCARV</sequence>
<feature type="compositionally biased region" description="Basic and acidic residues" evidence="3">
    <location>
        <begin position="97"/>
        <end position="108"/>
    </location>
</feature>
<dbReference type="InterPro" id="IPR002130">
    <property type="entry name" value="Cyclophilin-type_PPIase_dom"/>
</dbReference>
<evidence type="ECO:0000256" key="2">
    <source>
        <dbReference type="ARBA" id="ARBA00023242"/>
    </source>
</evidence>
<dbReference type="PANTHER" id="PTHR45625:SF6">
    <property type="entry name" value="SPLICEOSOME-ASSOCIATED PROTEIN CWC27 HOMOLOG"/>
    <property type="match status" value="1"/>
</dbReference>
<dbReference type="OrthoDB" id="442970at2759"/>
<gene>
    <name evidence="5" type="ORF">Pfra01_002195300</name>
</gene>
<feature type="compositionally biased region" description="Basic and acidic residues" evidence="3">
    <location>
        <begin position="205"/>
        <end position="219"/>
    </location>
</feature>
<dbReference type="SUPFAM" id="SSF50891">
    <property type="entry name" value="Cyclophilin-like"/>
    <property type="match status" value="1"/>
</dbReference>
<reference evidence="5" key="1">
    <citation type="submission" date="2023-04" db="EMBL/GenBank/DDBJ databases">
        <title>Phytophthora fragariaefolia NBRC 109709.</title>
        <authorList>
            <person name="Ichikawa N."/>
            <person name="Sato H."/>
            <person name="Tonouchi N."/>
        </authorList>
    </citation>
    <scope>NUCLEOTIDE SEQUENCE</scope>
    <source>
        <strain evidence="5">NBRC 109709</strain>
    </source>
</reference>
<dbReference type="GO" id="GO:0003755">
    <property type="term" value="F:peptidyl-prolyl cis-trans isomerase activity"/>
    <property type="evidence" value="ECO:0007669"/>
    <property type="project" value="InterPro"/>
</dbReference>
<evidence type="ECO:0000256" key="1">
    <source>
        <dbReference type="ARBA" id="ARBA00004123"/>
    </source>
</evidence>
<keyword evidence="6" id="KW-1185">Reference proteome</keyword>
<dbReference type="InterPro" id="IPR029000">
    <property type="entry name" value="Cyclophilin-like_dom_sf"/>
</dbReference>
<keyword evidence="2" id="KW-0539">Nucleus</keyword>
<evidence type="ECO:0000256" key="3">
    <source>
        <dbReference type="SAM" id="MobiDB-lite"/>
    </source>
</evidence>
<evidence type="ECO:0000259" key="4">
    <source>
        <dbReference type="PROSITE" id="PS50072"/>
    </source>
</evidence>
<evidence type="ECO:0000313" key="6">
    <source>
        <dbReference type="Proteomes" id="UP001165121"/>
    </source>
</evidence>
<dbReference type="GO" id="GO:0071013">
    <property type="term" value="C:catalytic step 2 spliceosome"/>
    <property type="evidence" value="ECO:0007669"/>
    <property type="project" value="TreeGrafter"/>
</dbReference>